<evidence type="ECO:0000313" key="3">
    <source>
        <dbReference type="EMBL" id="SMH35620.1"/>
    </source>
</evidence>
<reference evidence="2 6" key="4">
    <citation type="submission" date="2018-10" db="EMBL/GenBank/DDBJ databases">
        <title>Cultivation of a novel Methanohalophilus strain from Kebrit Deep of the Red Sea and a genomic comparison of members of the genus Methanohalophilus.</title>
        <authorList>
            <person name="Guan Y."/>
            <person name="Ngugi D.K."/>
            <person name="Stingl U."/>
        </authorList>
    </citation>
    <scope>NUCLEOTIDE SEQUENCE [LARGE SCALE GENOMIC DNA]</scope>
    <source>
        <strain evidence="2 6">DSM 7471</strain>
    </source>
</reference>
<reference evidence="1 4" key="1">
    <citation type="submission" date="2014-12" db="EMBL/GenBank/DDBJ databases">
        <title>The genome sequence of Methanohalophilus portucalensis strain FDF1.</title>
        <authorList>
            <person name="Lai M.-C."/>
            <person name="Lai S.-J."/>
        </authorList>
    </citation>
    <scope>NUCLEOTIDE SEQUENCE [LARGE SCALE GENOMIC DNA]</scope>
    <source>
        <strain evidence="1 4">FDF-1</strain>
    </source>
</reference>
<proteinExistence type="predicted"/>
<dbReference type="Proteomes" id="UP000278252">
    <property type="component" value="Unassembled WGS sequence"/>
</dbReference>
<dbReference type="AlphaFoldDB" id="A0A1L9C502"/>
<evidence type="ECO:0000313" key="2">
    <source>
        <dbReference type="EMBL" id="RNI13614.1"/>
    </source>
</evidence>
<gene>
    <name evidence="2" type="ORF">EFE41_03305</name>
    <name evidence="1" type="ORF">MPF_0314</name>
    <name evidence="3" type="ORF">SAMN06264941_1018</name>
</gene>
<protein>
    <submittedName>
        <fullName evidence="1">Uncharacterized protein</fullName>
    </submittedName>
</protein>
<dbReference type="Proteomes" id="UP000185713">
    <property type="component" value="Unassembled WGS sequence"/>
</dbReference>
<dbReference type="STRING" id="523843.SAMN06264941_1018"/>
<evidence type="ECO:0000313" key="5">
    <source>
        <dbReference type="Proteomes" id="UP000193969"/>
    </source>
</evidence>
<dbReference type="EMBL" id="FXBN01000001">
    <property type="protein sequence ID" value="SMH35620.1"/>
    <property type="molecule type" value="Genomic_DNA"/>
</dbReference>
<dbReference type="EMBL" id="RJJH01000001">
    <property type="protein sequence ID" value="RNI13614.1"/>
    <property type="molecule type" value="Genomic_DNA"/>
</dbReference>
<reference evidence="5" key="2">
    <citation type="submission" date="2017-04" db="EMBL/GenBank/DDBJ databases">
        <authorList>
            <person name="Varghese N."/>
            <person name="Submissions S."/>
        </authorList>
    </citation>
    <scope>NUCLEOTIDE SEQUENCE [LARGE SCALE GENOMIC DNA]</scope>
    <source>
        <strain evidence="5">FDF-1</strain>
    </source>
</reference>
<evidence type="ECO:0000313" key="4">
    <source>
        <dbReference type="Proteomes" id="UP000185713"/>
    </source>
</evidence>
<dbReference type="EMBL" id="JWTK01000002">
    <property type="protein sequence ID" value="OJH49526.1"/>
    <property type="molecule type" value="Genomic_DNA"/>
</dbReference>
<evidence type="ECO:0000313" key="1">
    <source>
        <dbReference type="EMBL" id="OJH49526.1"/>
    </source>
</evidence>
<sequence>MIIRFCNRPSERHIKDYQPFFITMNNPENRDFEIIPPEPRAGDNVTIRGTSSAESVDIAMTFTRTVPVKGGKYKCRMPDTEVPERPNRLTVIAENVKNLKVRVKILLWMTRRARASEGVAEIRESDVPSGKYDIRIEGNAAEGQSQVNLTVAASRTIKVENGRFEETFPTKTIPADEFEVTVAEQTETIKLH</sequence>
<name>A0A1L9C502_9EURY</name>
<reference evidence="3" key="3">
    <citation type="submission" date="2017-04" db="EMBL/GenBank/DDBJ databases">
        <authorList>
            <person name="Afonso C.L."/>
            <person name="Miller P.J."/>
            <person name="Scott M.A."/>
            <person name="Spackman E."/>
            <person name="Goraichik I."/>
            <person name="Dimitrov K.M."/>
            <person name="Suarez D.L."/>
            <person name="Swayne D.E."/>
        </authorList>
    </citation>
    <scope>NUCLEOTIDE SEQUENCE [LARGE SCALE GENOMIC DNA]</scope>
    <source>
        <strain evidence="3">FDF-1</strain>
    </source>
</reference>
<evidence type="ECO:0000313" key="6">
    <source>
        <dbReference type="Proteomes" id="UP000278252"/>
    </source>
</evidence>
<organism evidence="1 4">
    <name type="scientific">Methanohalophilus portucalensis FDF-1</name>
    <dbReference type="NCBI Taxonomy" id="523843"/>
    <lineage>
        <taxon>Archaea</taxon>
        <taxon>Methanobacteriati</taxon>
        <taxon>Methanobacteriota</taxon>
        <taxon>Stenosarchaea group</taxon>
        <taxon>Methanomicrobia</taxon>
        <taxon>Methanosarcinales</taxon>
        <taxon>Methanosarcinaceae</taxon>
        <taxon>Methanohalophilus</taxon>
    </lineage>
</organism>
<accession>A0A1L9C502</accession>
<dbReference type="Proteomes" id="UP000193969">
    <property type="component" value="Unassembled WGS sequence"/>
</dbReference>
<keyword evidence="5" id="KW-1185">Reference proteome</keyword>